<dbReference type="AlphaFoldDB" id="A0AB38QYR2"/>
<organism evidence="1 2">
    <name type="scientific">Parageobacillus thermoglucosidasius</name>
    <name type="common">Geobacillus thermoglucosidasius</name>
    <dbReference type="NCBI Taxonomy" id="1426"/>
    <lineage>
        <taxon>Bacteria</taxon>
        <taxon>Bacillati</taxon>
        <taxon>Bacillota</taxon>
        <taxon>Bacilli</taxon>
        <taxon>Bacillales</taxon>
        <taxon>Anoxybacillaceae</taxon>
        <taxon>Parageobacillus</taxon>
    </lineage>
</organism>
<dbReference type="EMBL" id="CP063414">
    <property type="protein sequence ID" value="UOE76946.1"/>
    <property type="molecule type" value="Genomic_DNA"/>
</dbReference>
<reference evidence="1" key="1">
    <citation type="submission" date="2020-10" db="EMBL/GenBank/DDBJ databases">
        <authorList>
            <person name="Delgado J.A."/>
            <person name="Gonzalez J.M."/>
        </authorList>
    </citation>
    <scope>NUCLEOTIDE SEQUENCE</scope>
    <source>
        <strain evidence="1">23.6</strain>
    </source>
</reference>
<name>A0AB38QYR2_PARTM</name>
<evidence type="ECO:0000313" key="2">
    <source>
        <dbReference type="Proteomes" id="UP001058458"/>
    </source>
</evidence>
<dbReference type="RefSeq" id="WP_256834211.1">
    <property type="nucleotide sequence ID" value="NZ_CP063414.1"/>
</dbReference>
<evidence type="ECO:0008006" key="3">
    <source>
        <dbReference type="Google" id="ProtNLM"/>
    </source>
</evidence>
<proteinExistence type="predicted"/>
<evidence type="ECO:0000313" key="1">
    <source>
        <dbReference type="EMBL" id="UOE76946.1"/>
    </source>
</evidence>
<sequence>MLQDDENNSEVAHLKKWQFGREAKKDGVVQGKNRRKKQLSYFTACVKTCPMIVGLLCNRYQFCVADIVPVLR</sequence>
<accession>A0AB38QYR2</accession>
<protein>
    <recommendedName>
        <fullName evidence="3">Mobile element protein</fullName>
    </recommendedName>
</protein>
<dbReference type="Proteomes" id="UP001058458">
    <property type="component" value="Chromosome"/>
</dbReference>
<gene>
    <name evidence="1" type="ORF">IMI45_03530</name>
</gene>